<organism evidence="3 4">
    <name type="scientific">Sphingomonas dokdonensis</name>
    <dbReference type="NCBI Taxonomy" id="344880"/>
    <lineage>
        <taxon>Bacteria</taxon>
        <taxon>Pseudomonadati</taxon>
        <taxon>Pseudomonadota</taxon>
        <taxon>Alphaproteobacteria</taxon>
        <taxon>Sphingomonadales</taxon>
        <taxon>Sphingomonadaceae</taxon>
        <taxon>Sphingomonas</taxon>
    </lineage>
</organism>
<feature type="transmembrane region" description="Helical" evidence="2">
    <location>
        <begin position="414"/>
        <end position="434"/>
    </location>
</feature>
<feature type="coiled-coil region" evidence="1">
    <location>
        <begin position="318"/>
        <end position="383"/>
    </location>
</feature>
<dbReference type="InterPro" id="IPR014345">
    <property type="entry name" value="XrtA_polysacc_chain"/>
</dbReference>
<dbReference type="OrthoDB" id="9795292at2"/>
<dbReference type="EMBL" id="NBBI01000002">
    <property type="protein sequence ID" value="OWK31668.1"/>
    <property type="molecule type" value="Genomic_DNA"/>
</dbReference>
<evidence type="ECO:0000313" key="3">
    <source>
        <dbReference type="EMBL" id="OWK31668.1"/>
    </source>
</evidence>
<feature type="transmembrane region" description="Helical" evidence="2">
    <location>
        <begin position="20"/>
        <end position="37"/>
    </location>
</feature>
<dbReference type="GO" id="GO:0005886">
    <property type="term" value="C:plasma membrane"/>
    <property type="evidence" value="ECO:0007669"/>
    <property type="project" value="TreeGrafter"/>
</dbReference>
<evidence type="ECO:0000256" key="1">
    <source>
        <dbReference type="SAM" id="Coils"/>
    </source>
</evidence>
<keyword evidence="2" id="KW-0812">Transmembrane</keyword>
<gene>
    <name evidence="3" type="ORF">SPDO_16780</name>
</gene>
<dbReference type="RefSeq" id="WP_088366969.1">
    <property type="nucleotide sequence ID" value="NZ_NBBI01000002.1"/>
</dbReference>
<keyword evidence="1" id="KW-0175">Coiled coil</keyword>
<comment type="caution">
    <text evidence="3">The sequence shown here is derived from an EMBL/GenBank/DDBJ whole genome shotgun (WGS) entry which is preliminary data.</text>
</comment>
<dbReference type="GO" id="GO:0004713">
    <property type="term" value="F:protein tyrosine kinase activity"/>
    <property type="evidence" value="ECO:0007669"/>
    <property type="project" value="TreeGrafter"/>
</dbReference>
<keyword evidence="2" id="KW-1133">Transmembrane helix</keyword>
<feature type="transmembrane region" description="Helical" evidence="2">
    <location>
        <begin position="475"/>
        <end position="495"/>
    </location>
</feature>
<dbReference type="PANTHER" id="PTHR32309:SF13">
    <property type="entry name" value="FERRIC ENTEROBACTIN TRANSPORT PROTEIN FEPE"/>
    <property type="match status" value="1"/>
</dbReference>
<dbReference type="AlphaFoldDB" id="A0A245ZPK3"/>
<keyword evidence="2" id="KW-0472">Membrane</keyword>
<protein>
    <submittedName>
        <fullName evidence="3">Chain length determinant protein</fullName>
    </submittedName>
</protein>
<proteinExistence type="predicted"/>
<evidence type="ECO:0000256" key="2">
    <source>
        <dbReference type="SAM" id="Phobius"/>
    </source>
</evidence>
<sequence length="504" mass="53528">MTGLYEEVRIAVHAVWTRRWLALGVAWGICLLGWLAVSQIPSRYESRARVFVQMRSVLPAGDPSRAGDEQRDIDTVRQTLTSSVNLEKVVRGTDLAKTASTDREVADRAAGLQNAIKITAQQDNLFEIVSTAATPKLASSITQKLIDIFVETNLSDDRTQSAQTLQFLDGQLQSLGAKLQDAEAKRTEFQNSYLAALPGTGSVSDRIGAARSQMSQIDADLSAASSSLAAMQGQLAATPATIAGAGGTVEAGPARARLAAIQGQLADARGRGYTDSHPDVIALKAQLAQAQAAARNEPTGGAGGGASNPAYLSLQSMLAERQANVAALRMRKQQLQSDLDSFSAKLASDPEAAAQQGEIERNYSVLKDQYDRLLAQREQVNLRSQAQTQTDAVKFSVIDPPTQPRTPTAPNRPLLLTGVLIVGILGGIGGAFAMSKLQATFPTAQRLEKASGMPVIGSIGEMLTRQQSELRRKRLRLFIGGAGALAVGYVALLGVEMLQRGLAA</sequence>
<dbReference type="PANTHER" id="PTHR32309">
    <property type="entry name" value="TYROSINE-PROTEIN KINASE"/>
    <property type="match status" value="1"/>
</dbReference>
<evidence type="ECO:0000313" key="4">
    <source>
        <dbReference type="Proteomes" id="UP000197290"/>
    </source>
</evidence>
<dbReference type="NCBIfam" id="TIGR03007">
    <property type="entry name" value="pepcterm_ChnLen"/>
    <property type="match status" value="1"/>
</dbReference>
<dbReference type="InterPro" id="IPR050445">
    <property type="entry name" value="Bact_polysacc_biosynth/exp"/>
</dbReference>
<accession>A0A245ZPK3</accession>
<dbReference type="Proteomes" id="UP000197290">
    <property type="component" value="Unassembled WGS sequence"/>
</dbReference>
<name>A0A245ZPK3_9SPHN</name>
<feature type="coiled-coil region" evidence="1">
    <location>
        <begin position="165"/>
        <end position="192"/>
    </location>
</feature>
<reference evidence="3 4" key="1">
    <citation type="submission" date="2017-03" db="EMBL/GenBank/DDBJ databases">
        <title>Genome sequence of Sphingomonas dokdonensis DSM 21029.</title>
        <authorList>
            <person name="Poehlein A."/>
            <person name="Wuebbeler J.H."/>
            <person name="Steinbuechel A."/>
            <person name="Daniel R."/>
        </authorList>
    </citation>
    <scope>NUCLEOTIDE SEQUENCE [LARGE SCALE GENOMIC DNA]</scope>
    <source>
        <strain evidence="3 4">DSM 21029</strain>
    </source>
</reference>
<keyword evidence="4" id="KW-1185">Reference proteome</keyword>